<sequence>MQQHEIHHYLWNFFKANDCEILQRSPHRLDVQLTIEMDKRLMNRPFYWHYLEKTGGIPNPMQLSLITDPNHAEEEGELIHYGSPRLHQIFQTTKELGSYIRLFEDTKGSGTAHTPLHPWLGVNVKVCYQCDRKKDMLHSIGIHLISGAMVKNFHETLTKISLTPKIPDFCFTLTPIIKPQSGLQRIEDTLKNMIETDDHTWAKEARIRWNHDLELLNRFYEESEELPESYEIEKQALKEQYEPRITMQIINGGLFYVTANHFLS</sequence>
<proteinExistence type="predicted"/>
<protein>
    <recommendedName>
        <fullName evidence="3">YqhG family protein</fullName>
    </recommendedName>
</protein>
<dbReference type="Pfam" id="PF11079">
    <property type="entry name" value="YqhG"/>
    <property type="match status" value="1"/>
</dbReference>
<dbReference type="InterPro" id="IPR024562">
    <property type="entry name" value="YqhG"/>
</dbReference>
<dbReference type="Proteomes" id="UP000242164">
    <property type="component" value="Unassembled WGS sequence"/>
</dbReference>
<evidence type="ECO:0008006" key="3">
    <source>
        <dbReference type="Google" id="ProtNLM"/>
    </source>
</evidence>
<evidence type="ECO:0000313" key="2">
    <source>
        <dbReference type="Proteomes" id="UP000242164"/>
    </source>
</evidence>
<accession>A0AAX2CK39</accession>
<evidence type="ECO:0000313" key="1">
    <source>
        <dbReference type="EMBL" id="SCM00141.1"/>
    </source>
</evidence>
<organism evidence="1 2">
    <name type="scientific">Bacillus cytotoxicus</name>
    <dbReference type="NCBI Taxonomy" id="580165"/>
    <lineage>
        <taxon>Bacteria</taxon>
        <taxon>Bacillati</taxon>
        <taxon>Bacillota</taxon>
        <taxon>Bacilli</taxon>
        <taxon>Bacillales</taxon>
        <taxon>Bacillaceae</taxon>
        <taxon>Bacillus</taxon>
        <taxon>Bacillus cereus group</taxon>
    </lineage>
</organism>
<dbReference type="GeneID" id="33898169"/>
<gene>
    <name evidence="1" type="ORF">BCB44BAC_03277</name>
</gene>
<dbReference type="AlphaFoldDB" id="A0AAX2CK39"/>
<comment type="caution">
    <text evidence="1">The sequence shown here is derived from an EMBL/GenBank/DDBJ whole genome shotgun (WGS) entry which is preliminary data.</text>
</comment>
<name>A0AAX2CK39_9BACI</name>
<dbReference type="RefSeq" id="WP_012095376.1">
    <property type="nucleotide sequence ID" value="NZ_CP024096.1"/>
</dbReference>
<reference evidence="1 2" key="1">
    <citation type="submission" date="2016-08" db="EMBL/GenBank/DDBJ databases">
        <authorList>
            <person name="Loux V."/>
            <person name="Rue O."/>
        </authorList>
    </citation>
    <scope>NUCLEOTIDE SEQUENCE [LARGE SCALE GENOMIC DNA]</scope>
    <source>
        <strain evidence="1 2">AFSSA_08CEB44bac</strain>
    </source>
</reference>
<dbReference type="EMBL" id="FMIK01000043">
    <property type="protein sequence ID" value="SCM00141.1"/>
    <property type="molecule type" value="Genomic_DNA"/>
</dbReference>